<comment type="pathway">
    <text evidence="4">Pyrimidine metabolism; UMP biosynthesis via de novo pathway; orotate from (S)-dihydroorotate (quinone route): step 1/1.</text>
</comment>
<keyword evidence="8" id="KW-0285">Flavoprotein</keyword>
<dbReference type="GO" id="GO:0044205">
    <property type="term" value="P:'de novo' UMP biosynthetic process"/>
    <property type="evidence" value="ECO:0007669"/>
    <property type="project" value="UniProtKB-UniPathway"/>
</dbReference>
<evidence type="ECO:0000256" key="9">
    <source>
        <dbReference type="ARBA" id="ARBA00022643"/>
    </source>
</evidence>
<comment type="caution">
    <text evidence="16">The sequence shown here is derived from an EMBL/GenBank/DDBJ whole genome shotgun (WGS) entry which is preliminary data.</text>
</comment>
<evidence type="ECO:0000256" key="5">
    <source>
        <dbReference type="ARBA" id="ARBA00005359"/>
    </source>
</evidence>
<dbReference type="Gene3D" id="3.20.20.70">
    <property type="entry name" value="Aldolase class I"/>
    <property type="match status" value="1"/>
</dbReference>
<dbReference type="GO" id="GO:0005737">
    <property type="term" value="C:cytoplasm"/>
    <property type="evidence" value="ECO:0007669"/>
    <property type="project" value="InterPro"/>
</dbReference>
<name>A0A2H0BHD3_UNCKA</name>
<evidence type="ECO:0000313" key="16">
    <source>
        <dbReference type="EMBL" id="PIP56420.1"/>
    </source>
</evidence>
<dbReference type="InterPro" id="IPR013785">
    <property type="entry name" value="Aldolase_TIM"/>
</dbReference>
<organism evidence="16 17">
    <name type="scientific">candidate division WWE3 bacterium CG22_combo_CG10-13_8_21_14_all_39_12</name>
    <dbReference type="NCBI Taxonomy" id="1975094"/>
    <lineage>
        <taxon>Bacteria</taxon>
        <taxon>Katanobacteria</taxon>
    </lineage>
</organism>
<evidence type="ECO:0000313" key="17">
    <source>
        <dbReference type="Proteomes" id="UP000228495"/>
    </source>
</evidence>
<evidence type="ECO:0000256" key="11">
    <source>
        <dbReference type="ARBA" id="ARBA00023002"/>
    </source>
</evidence>
<evidence type="ECO:0000256" key="4">
    <source>
        <dbReference type="ARBA" id="ARBA00005161"/>
    </source>
</evidence>
<dbReference type="InterPro" id="IPR001295">
    <property type="entry name" value="Dihydroorotate_DH_CS"/>
</dbReference>
<sequence>MLVLAYNLLMRSVIGSMYRRILKPILFLFDPESVHTAFIKMGELLGSFPLSQSLINSTFTFRHPSLLQKINGITFENPVGLSAGFDKDAHTVNILPDVGFGFAQIGSITALPYEGNPKPRLYRLPLSQGIVVYFGLKNIGVKKIIEKFKQNYVSPRIPISISVAKTNCDATANESAGMEDYIETLTQLRNQNVGDIYTINISCPNTFGGEPFTTPEKLERLLLKVDELKITKPIWIKMPISISADEFDSLTKVATRHNVQGLVIGNLQKDQTDKSIIEPIPSTMKGGVSGKPTWELSNQHISRTYKKYGNTFIIIGVGGIFSAEDAYEKIKRGATLVQLITGMIFMGPQLIGEINEGLYKLLQKEGYSNISQAVGAHHKTNS</sequence>
<evidence type="ECO:0000256" key="14">
    <source>
        <dbReference type="NCBIfam" id="TIGR01036"/>
    </source>
</evidence>
<proteinExistence type="inferred from homology"/>
<reference evidence="16 17" key="1">
    <citation type="submission" date="2017-09" db="EMBL/GenBank/DDBJ databases">
        <title>Depth-based differentiation of microbial function through sediment-hosted aquifers and enrichment of novel symbionts in the deep terrestrial subsurface.</title>
        <authorList>
            <person name="Probst A.J."/>
            <person name="Ladd B."/>
            <person name="Jarett J.K."/>
            <person name="Geller-Mcgrath D.E."/>
            <person name="Sieber C.M."/>
            <person name="Emerson J.B."/>
            <person name="Anantharaman K."/>
            <person name="Thomas B.C."/>
            <person name="Malmstrom R."/>
            <person name="Stieglmeier M."/>
            <person name="Klingl A."/>
            <person name="Woyke T."/>
            <person name="Ryan C.M."/>
            <person name="Banfield J.F."/>
        </authorList>
    </citation>
    <scope>NUCLEOTIDE SEQUENCE [LARGE SCALE GENOMIC DNA]</scope>
    <source>
        <strain evidence="16">CG22_combo_CG10-13_8_21_14_all_39_12</strain>
    </source>
</reference>
<comment type="cofactor">
    <cofactor evidence="1">
        <name>FMN</name>
        <dbReference type="ChEBI" id="CHEBI:58210"/>
    </cofactor>
</comment>
<comment type="subcellular location">
    <subcellularLocation>
        <location evidence="3">Membrane</location>
    </subcellularLocation>
</comment>
<evidence type="ECO:0000256" key="8">
    <source>
        <dbReference type="ARBA" id="ARBA00022630"/>
    </source>
</evidence>
<dbReference type="UniPathway" id="UPA00070">
    <property type="reaction ID" value="UER00946"/>
</dbReference>
<dbReference type="GO" id="GO:0106430">
    <property type="term" value="F:dihydroorotate dehydrogenase (quinone) activity"/>
    <property type="evidence" value="ECO:0007669"/>
    <property type="project" value="UniProtKB-EC"/>
</dbReference>
<evidence type="ECO:0000256" key="3">
    <source>
        <dbReference type="ARBA" id="ARBA00004370"/>
    </source>
</evidence>
<dbReference type="InterPro" id="IPR005719">
    <property type="entry name" value="Dihydroorotate_DH_2"/>
</dbReference>
<dbReference type="EC" id="1.3.5.2" evidence="6 14"/>
<dbReference type="CDD" id="cd04738">
    <property type="entry name" value="DHOD_2_like"/>
    <property type="match status" value="1"/>
</dbReference>
<dbReference type="NCBIfam" id="NF003652">
    <property type="entry name" value="PRK05286.2-5"/>
    <property type="match status" value="1"/>
</dbReference>
<evidence type="ECO:0000256" key="12">
    <source>
        <dbReference type="ARBA" id="ARBA00023136"/>
    </source>
</evidence>
<dbReference type="SUPFAM" id="SSF51395">
    <property type="entry name" value="FMN-linked oxidoreductases"/>
    <property type="match status" value="1"/>
</dbReference>
<dbReference type="GO" id="GO:0006207">
    <property type="term" value="P:'de novo' pyrimidine nucleobase biosynthetic process"/>
    <property type="evidence" value="ECO:0007669"/>
    <property type="project" value="UniProtKB-UniRule"/>
</dbReference>
<dbReference type="EMBL" id="PCSU01000055">
    <property type="protein sequence ID" value="PIP56420.1"/>
    <property type="molecule type" value="Genomic_DNA"/>
</dbReference>
<dbReference type="PROSITE" id="PS00912">
    <property type="entry name" value="DHODEHASE_2"/>
    <property type="match status" value="1"/>
</dbReference>
<feature type="domain" description="Dihydroorotate dehydrogenase catalytic" evidence="15">
    <location>
        <begin position="66"/>
        <end position="362"/>
    </location>
</feature>
<dbReference type="InterPro" id="IPR005720">
    <property type="entry name" value="Dihydroorotate_DH_cat"/>
</dbReference>
<keyword evidence="9" id="KW-0288">FMN</keyword>
<comment type="catalytic activity">
    <reaction evidence="13">
        <text>(S)-dihydroorotate + a quinone = orotate + a quinol</text>
        <dbReference type="Rhea" id="RHEA:30187"/>
        <dbReference type="ChEBI" id="CHEBI:24646"/>
        <dbReference type="ChEBI" id="CHEBI:30839"/>
        <dbReference type="ChEBI" id="CHEBI:30864"/>
        <dbReference type="ChEBI" id="CHEBI:132124"/>
        <dbReference type="EC" id="1.3.5.2"/>
    </reaction>
</comment>
<dbReference type="AlphaFoldDB" id="A0A2H0BHD3"/>
<dbReference type="Proteomes" id="UP000228495">
    <property type="component" value="Unassembled WGS sequence"/>
</dbReference>
<evidence type="ECO:0000256" key="13">
    <source>
        <dbReference type="ARBA" id="ARBA00048639"/>
    </source>
</evidence>
<protein>
    <recommendedName>
        <fullName evidence="7 14">Dihydroorotate dehydrogenase (quinone)</fullName>
        <ecNumber evidence="6 14">1.3.5.2</ecNumber>
    </recommendedName>
</protein>
<evidence type="ECO:0000256" key="6">
    <source>
        <dbReference type="ARBA" id="ARBA00012791"/>
    </source>
</evidence>
<dbReference type="NCBIfam" id="TIGR01036">
    <property type="entry name" value="pyrD_sub2"/>
    <property type="match status" value="1"/>
</dbReference>
<keyword evidence="10" id="KW-0665">Pyrimidine biosynthesis</keyword>
<evidence type="ECO:0000256" key="10">
    <source>
        <dbReference type="ARBA" id="ARBA00022975"/>
    </source>
</evidence>
<accession>A0A2H0BHD3</accession>
<dbReference type="Pfam" id="PF01180">
    <property type="entry name" value="DHO_dh"/>
    <property type="match status" value="1"/>
</dbReference>
<evidence type="ECO:0000256" key="1">
    <source>
        <dbReference type="ARBA" id="ARBA00001917"/>
    </source>
</evidence>
<evidence type="ECO:0000256" key="7">
    <source>
        <dbReference type="ARBA" id="ARBA00018366"/>
    </source>
</evidence>
<comment type="similarity">
    <text evidence="5">Belongs to the dihydroorotate dehydrogenase family. Type 2 subfamily.</text>
</comment>
<dbReference type="GO" id="GO:0005886">
    <property type="term" value="C:plasma membrane"/>
    <property type="evidence" value="ECO:0007669"/>
    <property type="project" value="TreeGrafter"/>
</dbReference>
<comment type="function">
    <text evidence="2">Catalyzes the conversion of dihydroorotate to orotate with quinone as electron acceptor.</text>
</comment>
<evidence type="ECO:0000259" key="15">
    <source>
        <dbReference type="Pfam" id="PF01180"/>
    </source>
</evidence>
<dbReference type="InterPro" id="IPR050074">
    <property type="entry name" value="DHO_dehydrogenase"/>
</dbReference>
<keyword evidence="12" id="KW-0472">Membrane</keyword>
<evidence type="ECO:0000256" key="2">
    <source>
        <dbReference type="ARBA" id="ARBA00003125"/>
    </source>
</evidence>
<keyword evidence="11" id="KW-0560">Oxidoreductase</keyword>
<dbReference type="PANTHER" id="PTHR48109">
    <property type="entry name" value="DIHYDROOROTATE DEHYDROGENASE (QUINONE), MITOCHONDRIAL-RELATED"/>
    <property type="match status" value="1"/>
</dbReference>
<gene>
    <name evidence="16" type="ORF">COX05_03095</name>
</gene>
<dbReference type="PANTHER" id="PTHR48109:SF4">
    <property type="entry name" value="DIHYDROOROTATE DEHYDROGENASE (QUINONE), MITOCHONDRIAL"/>
    <property type="match status" value="1"/>
</dbReference>